<sequence>MDVLTSMEVSFAVARGALQLILRVRQRILQDASWDTTKGQVAILTAGVTIATFLAAVQSQIVALSYQDNSTRLKIATNALGFAGVLFDVAAACIALLASTTLQRHIAMVEEQLNAIQDASLEQLAEISRVVTSFAPHTVSSDIYHRVLRGVADRLRALRDIATPVHSEIAQAFREIRRVEASGDAAGITMQSGIICFFALVLCLAISTQPRAVWIVSSLACSLVILLPLVVRALGRAGIRISGASGARLRSPSAVRHDPGETTPLLAPLACARPPARPRPARPAPLPSSHAHSYARFRSHAHSHSGSMNLRRTPPSTSA</sequence>
<keyword evidence="2" id="KW-0472">Membrane</keyword>
<dbReference type="EMBL" id="JARKIB010000328">
    <property type="protein sequence ID" value="KAJ7714262.1"/>
    <property type="molecule type" value="Genomic_DNA"/>
</dbReference>
<dbReference type="Proteomes" id="UP001215598">
    <property type="component" value="Unassembled WGS sequence"/>
</dbReference>
<dbReference type="AlphaFoldDB" id="A0AAD7MFC6"/>
<feature type="compositionally biased region" description="Basic residues" evidence="1">
    <location>
        <begin position="293"/>
        <end position="303"/>
    </location>
</feature>
<protein>
    <recommendedName>
        <fullName evidence="5">Transmembrane protein</fullName>
    </recommendedName>
</protein>
<evidence type="ECO:0008006" key="5">
    <source>
        <dbReference type="Google" id="ProtNLM"/>
    </source>
</evidence>
<feature type="transmembrane region" description="Helical" evidence="2">
    <location>
        <begin position="213"/>
        <end position="231"/>
    </location>
</feature>
<reference evidence="3" key="1">
    <citation type="submission" date="2023-03" db="EMBL/GenBank/DDBJ databases">
        <title>Massive genome expansion in bonnet fungi (Mycena s.s.) driven by repeated elements and novel gene families across ecological guilds.</title>
        <authorList>
            <consortium name="Lawrence Berkeley National Laboratory"/>
            <person name="Harder C.B."/>
            <person name="Miyauchi S."/>
            <person name="Viragh M."/>
            <person name="Kuo A."/>
            <person name="Thoen E."/>
            <person name="Andreopoulos B."/>
            <person name="Lu D."/>
            <person name="Skrede I."/>
            <person name="Drula E."/>
            <person name="Henrissat B."/>
            <person name="Morin E."/>
            <person name="Kohler A."/>
            <person name="Barry K."/>
            <person name="LaButti K."/>
            <person name="Morin E."/>
            <person name="Salamov A."/>
            <person name="Lipzen A."/>
            <person name="Mereny Z."/>
            <person name="Hegedus B."/>
            <person name="Baldrian P."/>
            <person name="Stursova M."/>
            <person name="Weitz H."/>
            <person name="Taylor A."/>
            <person name="Grigoriev I.V."/>
            <person name="Nagy L.G."/>
            <person name="Martin F."/>
            <person name="Kauserud H."/>
        </authorList>
    </citation>
    <scope>NUCLEOTIDE SEQUENCE</scope>
    <source>
        <strain evidence="3">CBHHK182m</strain>
    </source>
</reference>
<feature type="compositionally biased region" description="Pro residues" evidence="1">
    <location>
        <begin position="275"/>
        <end position="286"/>
    </location>
</feature>
<keyword evidence="4" id="KW-1185">Reference proteome</keyword>
<feature type="compositionally biased region" description="Polar residues" evidence="1">
    <location>
        <begin position="304"/>
        <end position="319"/>
    </location>
</feature>
<feature type="region of interest" description="Disordered" evidence="1">
    <location>
        <begin position="250"/>
        <end position="319"/>
    </location>
</feature>
<proteinExistence type="predicted"/>
<name>A0AAD7MFC6_9AGAR</name>
<organism evidence="3 4">
    <name type="scientific">Mycena metata</name>
    <dbReference type="NCBI Taxonomy" id="1033252"/>
    <lineage>
        <taxon>Eukaryota</taxon>
        <taxon>Fungi</taxon>
        <taxon>Dikarya</taxon>
        <taxon>Basidiomycota</taxon>
        <taxon>Agaricomycotina</taxon>
        <taxon>Agaricomycetes</taxon>
        <taxon>Agaricomycetidae</taxon>
        <taxon>Agaricales</taxon>
        <taxon>Marasmiineae</taxon>
        <taxon>Mycenaceae</taxon>
        <taxon>Mycena</taxon>
    </lineage>
</organism>
<evidence type="ECO:0000313" key="3">
    <source>
        <dbReference type="EMBL" id="KAJ7714262.1"/>
    </source>
</evidence>
<evidence type="ECO:0000256" key="2">
    <source>
        <dbReference type="SAM" id="Phobius"/>
    </source>
</evidence>
<comment type="caution">
    <text evidence="3">The sequence shown here is derived from an EMBL/GenBank/DDBJ whole genome shotgun (WGS) entry which is preliminary data.</text>
</comment>
<feature type="transmembrane region" description="Helical" evidence="2">
    <location>
        <begin position="185"/>
        <end position="207"/>
    </location>
</feature>
<evidence type="ECO:0000313" key="4">
    <source>
        <dbReference type="Proteomes" id="UP001215598"/>
    </source>
</evidence>
<feature type="transmembrane region" description="Helical" evidence="2">
    <location>
        <begin position="41"/>
        <end position="63"/>
    </location>
</feature>
<accession>A0AAD7MFC6</accession>
<feature type="compositionally biased region" description="Low complexity" evidence="1">
    <location>
        <begin position="264"/>
        <end position="274"/>
    </location>
</feature>
<keyword evidence="2" id="KW-1133">Transmembrane helix</keyword>
<evidence type="ECO:0000256" key="1">
    <source>
        <dbReference type="SAM" id="MobiDB-lite"/>
    </source>
</evidence>
<keyword evidence="2" id="KW-0812">Transmembrane</keyword>
<feature type="transmembrane region" description="Helical" evidence="2">
    <location>
        <begin position="75"/>
        <end position="98"/>
    </location>
</feature>
<gene>
    <name evidence="3" type="ORF">B0H16DRAFT_1742737</name>
</gene>